<proteinExistence type="predicted"/>
<sequence length="169" mass="17845">MRTIVPVLLLSSLVVSGCSTRANPFNWFGGDGDGAAAVAVPVERDNPLIPERAGLFSGIDEVYVYPGFPVDTVTGVAVERVPGGIIVRATGRAAVQGVYDVRLIPANEDELPVEGVMTYTLEAVRSQSKVAGAPATRDVIVARKVSDQTLAGTRTIRVEGLQNAQTARR</sequence>
<evidence type="ECO:0000313" key="2">
    <source>
        <dbReference type="EMBL" id="QJF51046.1"/>
    </source>
</evidence>
<evidence type="ECO:0008006" key="4">
    <source>
        <dbReference type="Google" id="ProtNLM"/>
    </source>
</evidence>
<evidence type="ECO:0000313" key="3">
    <source>
        <dbReference type="Proteomes" id="UP000503308"/>
    </source>
</evidence>
<name>A0A858SW06_9RHOB</name>
<feature type="chain" id="PRO_5032374145" description="Lipoprotein" evidence="1">
    <location>
        <begin position="22"/>
        <end position="169"/>
    </location>
</feature>
<reference evidence="2 3" key="1">
    <citation type="submission" date="2020-02" db="EMBL/GenBank/DDBJ databases">
        <title>Genome sequence of Roseobacter ponti.</title>
        <authorList>
            <person name="Hollensteiner J."/>
            <person name="Schneider D."/>
            <person name="Poehlein A."/>
            <person name="Daniel R."/>
        </authorList>
    </citation>
    <scope>NUCLEOTIDE SEQUENCE [LARGE SCALE GENOMIC DNA]</scope>
    <source>
        <strain evidence="2 3">DSM 106830</strain>
    </source>
</reference>
<keyword evidence="3" id="KW-1185">Reference proteome</keyword>
<gene>
    <name evidence="2" type="ORF">G3256_07685</name>
</gene>
<protein>
    <recommendedName>
        <fullName evidence="4">Lipoprotein</fullName>
    </recommendedName>
</protein>
<feature type="signal peptide" evidence="1">
    <location>
        <begin position="1"/>
        <end position="21"/>
    </location>
</feature>
<organism evidence="2 3">
    <name type="scientific">Roseobacter ponti</name>
    <dbReference type="NCBI Taxonomy" id="1891787"/>
    <lineage>
        <taxon>Bacteria</taxon>
        <taxon>Pseudomonadati</taxon>
        <taxon>Pseudomonadota</taxon>
        <taxon>Alphaproteobacteria</taxon>
        <taxon>Rhodobacterales</taxon>
        <taxon>Roseobacteraceae</taxon>
        <taxon>Roseobacter</taxon>
    </lineage>
</organism>
<dbReference type="PROSITE" id="PS51257">
    <property type="entry name" value="PROKAR_LIPOPROTEIN"/>
    <property type="match status" value="1"/>
</dbReference>
<keyword evidence="1" id="KW-0732">Signal</keyword>
<dbReference type="RefSeq" id="WP_169640262.1">
    <property type="nucleotide sequence ID" value="NZ_CP048788.1"/>
</dbReference>
<accession>A0A858SW06</accession>
<dbReference type="EMBL" id="CP048788">
    <property type="protein sequence ID" value="QJF51046.1"/>
    <property type="molecule type" value="Genomic_DNA"/>
</dbReference>
<dbReference type="Proteomes" id="UP000503308">
    <property type="component" value="Chromosome"/>
</dbReference>
<dbReference type="KEGG" id="rpon:G3256_07685"/>
<dbReference type="AlphaFoldDB" id="A0A858SW06"/>
<evidence type="ECO:0000256" key="1">
    <source>
        <dbReference type="SAM" id="SignalP"/>
    </source>
</evidence>